<keyword evidence="17" id="KW-1185">Reference proteome</keyword>
<evidence type="ECO:0000256" key="5">
    <source>
        <dbReference type="ARBA" id="ARBA00008779"/>
    </source>
</evidence>
<dbReference type="eggNOG" id="KOG3731">
    <property type="taxonomic scope" value="Eukaryota"/>
</dbReference>
<dbReference type="PROSITE" id="PS00149">
    <property type="entry name" value="SULFATASE_2"/>
    <property type="match status" value="1"/>
</dbReference>
<evidence type="ECO:0000256" key="2">
    <source>
        <dbReference type="ARBA" id="ARBA00004240"/>
    </source>
</evidence>
<dbReference type="EMBL" id="JH431984">
    <property type="status" value="NOT_ANNOTATED_CDS"/>
    <property type="molecule type" value="Genomic_DNA"/>
</dbReference>
<dbReference type="InterPro" id="IPR024607">
    <property type="entry name" value="Sulfatase_CS"/>
</dbReference>
<feature type="compositionally biased region" description="Basic and acidic residues" evidence="13">
    <location>
        <begin position="837"/>
        <end position="860"/>
    </location>
</feature>
<dbReference type="FunFam" id="3.40.720.10:FF:000050">
    <property type="entry name" value="Extracellular sulfatase SULF-1"/>
    <property type="match status" value="1"/>
</dbReference>
<organism evidence="16 17">
    <name type="scientific">Strigamia maritima</name>
    <name type="common">European centipede</name>
    <name type="synonym">Geophilus maritimus</name>
    <dbReference type="NCBI Taxonomy" id="126957"/>
    <lineage>
        <taxon>Eukaryota</taxon>
        <taxon>Metazoa</taxon>
        <taxon>Ecdysozoa</taxon>
        <taxon>Arthropoda</taxon>
        <taxon>Myriapoda</taxon>
        <taxon>Chilopoda</taxon>
        <taxon>Pleurostigmophora</taxon>
        <taxon>Geophilomorpha</taxon>
        <taxon>Linotaeniidae</taxon>
        <taxon>Strigamia</taxon>
    </lineage>
</organism>
<dbReference type="PROSITE" id="PS00523">
    <property type="entry name" value="SULFATASE_1"/>
    <property type="match status" value="1"/>
</dbReference>
<feature type="region of interest" description="Disordered" evidence="13">
    <location>
        <begin position="74"/>
        <end position="98"/>
    </location>
</feature>
<dbReference type="InterPro" id="IPR024609">
    <property type="entry name" value="Extracellular_sulfatase_C"/>
</dbReference>
<keyword evidence="6" id="KW-0479">Metal-binding</keyword>
<keyword evidence="12" id="KW-0325">Glycoprotein</keyword>
<evidence type="ECO:0000256" key="6">
    <source>
        <dbReference type="ARBA" id="ARBA00022723"/>
    </source>
</evidence>
<accession>T1JA64</accession>
<feature type="compositionally biased region" description="Acidic residues" evidence="13">
    <location>
        <begin position="789"/>
        <end position="799"/>
    </location>
</feature>
<feature type="domain" description="Extracellular sulfatase C-terminal" evidence="15">
    <location>
        <begin position="609"/>
        <end position="777"/>
    </location>
</feature>
<evidence type="ECO:0000256" key="3">
    <source>
        <dbReference type="ARBA" id="ARBA00004241"/>
    </source>
</evidence>
<dbReference type="GO" id="GO:0009986">
    <property type="term" value="C:cell surface"/>
    <property type="evidence" value="ECO:0007669"/>
    <property type="project" value="UniProtKB-SubCell"/>
</dbReference>
<dbReference type="Proteomes" id="UP000014500">
    <property type="component" value="Unassembled WGS sequence"/>
</dbReference>
<evidence type="ECO:0000256" key="9">
    <source>
        <dbReference type="ARBA" id="ARBA00022824"/>
    </source>
</evidence>
<keyword evidence="9" id="KW-0256">Endoplasmic reticulum</keyword>
<keyword evidence="8" id="KW-0378">Hydrolase</keyword>
<feature type="domain" description="Sulfatase N-terminal" evidence="14">
    <location>
        <begin position="118"/>
        <end position="449"/>
    </location>
</feature>
<dbReference type="InterPro" id="IPR017850">
    <property type="entry name" value="Alkaline_phosphatase_core_sf"/>
</dbReference>
<evidence type="ECO:0000256" key="4">
    <source>
        <dbReference type="ARBA" id="ARBA00004348"/>
    </source>
</evidence>
<sequence length="991" mass="114605">MLNARVPYTNAADAARNTSQVDSTSVHPPPTAARNHRTRAMFEGRSRLCFSSVALIFLLSTSVCTTRKVTSSSSRDVLRTPPSSTFRGGSSVVTSTSTTTRRQFRVNKKPIFQREKKPNIILILTDDQDIELGSMNAMPKALHILRDGGVHFPNAYVTTPMCCPSRSSILTGMYVHNHNVFTNNDNCSSPYWQQNHETRSFATYLNNAGYRTGYIGKYLNEYNGTYIPPGWREWAGLIRNSRFYNYSINLNGMKVKHGDDYNMDYYSDLITNDSLAFLRQSKQYFGNKPVLLVASYPAPHGPEDAAPQYQNMFFNNTSHRTPNWNYAPNQDKQWILRYTGKMEPIHIKFTDMLHTKRLQTLQSVDDALERIYNELKLLGELDNTYIIYTSDHGYHLGQFGLVKGKAMPFEFDIKVPFYLRGPKIPKGISIPNIVLNLDIAPTILDLAGVEVPPHMDGKSIKKLLIDANEITGRSSKRLNRRYPTQIRIIKPWRDTFLIESSGRRTIAGHDRWNLWREHHESRPLDTMTKDQRLSVLCKRPEYEAPCQPGQKWECTHDGFRWRIHKCRLQSVNDRHKTNCVCPNQGLDVAEKNAQKAFIKGHVNRKDFKPRFINSRQQRSTDHVLDDLLDEDIEQLSRENVYSSNFDLSGVFQLHDILLAMDKEAELEDVSFKSKQLAFKIFNGSSTPVLNLSDLMTLKSQVVHKITERSLKKLPYLKSLDCQVLNGTAVNCSSTIYKDVNVWRENKDYVDDQIKELKTKLEQLKGIRKHLKHKKPWDKQYKTIPALQDLDQDQVSDNEDSSVSKSEESINEDNPDTRTKLNHCVCAPPFGKSRKRNHRDELQEEKRRFKEERIKHKERDKTRRKKAKYLNTTCNAEKMNCFTHDNNHWKTAPLWTYGPFCFCQNANNNTYWCLRTLNETHNFLFCEFMQNIIHDIPLEILHQLHVQLMKMRECQGNKQCTVQSARKASVGVDDETYNLDIAAARISKHTTK</sequence>
<dbReference type="GO" id="GO:0005783">
    <property type="term" value="C:endoplasmic reticulum"/>
    <property type="evidence" value="ECO:0007669"/>
    <property type="project" value="UniProtKB-SubCell"/>
</dbReference>
<dbReference type="GO" id="GO:0046872">
    <property type="term" value="F:metal ion binding"/>
    <property type="evidence" value="ECO:0007669"/>
    <property type="project" value="UniProtKB-KW"/>
</dbReference>
<dbReference type="EnsemblMetazoa" id="SMAR010622-RA">
    <property type="protein sequence ID" value="SMAR010622-PA"/>
    <property type="gene ID" value="SMAR010622"/>
</dbReference>
<feature type="region of interest" description="Disordered" evidence="13">
    <location>
        <begin position="787"/>
        <end position="818"/>
    </location>
</feature>
<evidence type="ECO:0000259" key="15">
    <source>
        <dbReference type="Pfam" id="PF12548"/>
    </source>
</evidence>
<keyword evidence="7" id="KW-0732">Signal</keyword>
<evidence type="ECO:0000256" key="1">
    <source>
        <dbReference type="ARBA" id="ARBA00001913"/>
    </source>
</evidence>
<evidence type="ECO:0000256" key="8">
    <source>
        <dbReference type="ARBA" id="ARBA00022801"/>
    </source>
</evidence>
<reference evidence="16" key="2">
    <citation type="submission" date="2015-02" db="UniProtKB">
        <authorList>
            <consortium name="EnsemblMetazoa"/>
        </authorList>
    </citation>
    <scope>IDENTIFICATION</scope>
</reference>
<dbReference type="GO" id="GO:0008449">
    <property type="term" value="F:N-acetylglucosamine-6-sulfatase activity"/>
    <property type="evidence" value="ECO:0007669"/>
    <property type="project" value="TreeGrafter"/>
</dbReference>
<feature type="compositionally biased region" description="Low complexity" evidence="13">
    <location>
        <begin position="83"/>
        <end position="98"/>
    </location>
</feature>
<dbReference type="OMA" id="VETPPQM"/>
<dbReference type="HOGENOM" id="CLU_006332_2_0_1"/>
<dbReference type="Pfam" id="PF00884">
    <property type="entry name" value="Sulfatase"/>
    <property type="match status" value="1"/>
</dbReference>
<dbReference type="SUPFAM" id="SSF53649">
    <property type="entry name" value="Alkaline phosphatase-like"/>
    <property type="match status" value="1"/>
</dbReference>
<evidence type="ECO:0000256" key="13">
    <source>
        <dbReference type="SAM" id="MobiDB-lite"/>
    </source>
</evidence>
<keyword evidence="11" id="KW-0333">Golgi apparatus</keyword>
<comment type="similarity">
    <text evidence="5">Belongs to the sulfatase family.</text>
</comment>
<dbReference type="GO" id="GO:0005539">
    <property type="term" value="F:glycosaminoglycan binding"/>
    <property type="evidence" value="ECO:0007669"/>
    <property type="project" value="TreeGrafter"/>
</dbReference>
<proteinExistence type="inferred from homology"/>
<dbReference type="STRING" id="126957.T1JA64"/>
<dbReference type="InterPro" id="IPR000917">
    <property type="entry name" value="Sulfatase_N"/>
</dbReference>
<dbReference type="PANTHER" id="PTHR43108:SF16">
    <property type="entry name" value="EXTRACELLULAR SULFATASE SULF-1 HOMOLOG"/>
    <property type="match status" value="1"/>
</dbReference>
<feature type="region of interest" description="Disordered" evidence="13">
    <location>
        <begin position="1"/>
        <end position="36"/>
    </location>
</feature>
<reference evidence="17" key="1">
    <citation type="submission" date="2011-05" db="EMBL/GenBank/DDBJ databases">
        <authorList>
            <person name="Richards S.R."/>
            <person name="Qu J."/>
            <person name="Jiang H."/>
            <person name="Jhangiani S.N."/>
            <person name="Agravi P."/>
            <person name="Goodspeed R."/>
            <person name="Gross S."/>
            <person name="Mandapat C."/>
            <person name="Jackson L."/>
            <person name="Mathew T."/>
            <person name="Pu L."/>
            <person name="Thornton R."/>
            <person name="Saada N."/>
            <person name="Wilczek-Boney K.B."/>
            <person name="Lee S."/>
            <person name="Kovar C."/>
            <person name="Wu Y."/>
            <person name="Scherer S.E."/>
            <person name="Worley K.C."/>
            <person name="Muzny D.M."/>
            <person name="Gibbs R."/>
        </authorList>
    </citation>
    <scope>NUCLEOTIDE SEQUENCE</scope>
    <source>
        <strain evidence="17">Brora</strain>
    </source>
</reference>
<comment type="cofactor">
    <cofactor evidence="1">
        <name>Ca(2+)</name>
        <dbReference type="ChEBI" id="CHEBI:29108"/>
    </cofactor>
</comment>
<evidence type="ECO:0008006" key="18">
    <source>
        <dbReference type="Google" id="ProtNLM"/>
    </source>
</evidence>
<feature type="region of interest" description="Disordered" evidence="13">
    <location>
        <begin position="830"/>
        <end position="864"/>
    </location>
</feature>
<evidence type="ECO:0000259" key="14">
    <source>
        <dbReference type="Pfam" id="PF00884"/>
    </source>
</evidence>
<dbReference type="Gene3D" id="3.40.720.10">
    <property type="entry name" value="Alkaline Phosphatase, subunit A"/>
    <property type="match status" value="1"/>
</dbReference>
<comment type="subcellular location">
    <subcellularLocation>
        <location evidence="3">Cell surface</location>
    </subcellularLocation>
    <subcellularLocation>
        <location evidence="2">Endoplasmic reticulum</location>
    </subcellularLocation>
    <subcellularLocation>
        <location evidence="4">Golgi apparatus</location>
        <location evidence="4">Golgi stack</location>
    </subcellularLocation>
</comment>
<dbReference type="Pfam" id="PF12548">
    <property type="entry name" value="DUF3740"/>
    <property type="match status" value="1"/>
</dbReference>
<dbReference type="AlphaFoldDB" id="T1JA64"/>
<feature type="compositionally biased region" description="Polar residues" evidence="13">
    <location>
        <begin position="16"/>
        <end position="26"/>
    </location>
</feature>
<dbReference type="CDD" id="cd16147">
    <property type="entry name" value="G6S"/>
    <property type="match status" value="1"/>
</dbReference>
<dbReference type="PhylomeDB" id="T1JA64"/>
<evidence type="ECO:0000256" key="7">
    <source>
        <dbReference type="ARBA" id="ARBA00022729"/>
    </source>
</evidence>
<evidence type="ECO:0000256" key="11">
    <source>
        <dbReference type="ARBA" id="ARBA00023034"/>
    </source>
</evidence>
<evidence type="ECO:0000256" key="12">
    <source>
        <dbReference type="ARBA" id="ARBA00023180"/>
    </source>
</evidence>
<dbReference type="GO" id="GO:0005795">
    <property type="term" value="C:Golgi stack"/>
    <property type="evidence" value="ECO:0007669"/>
    <property type="project" value="UniProtKB-SubCell"/>
</dbReference>
<protein>
    <recommendedName>
        <fullName evidence="18">Sulfatase N-terminal domain-containing protein</fullName>
    </recommendedName>
</protein>
<dbReference type="PANTHER" id="PTHR43108">
    <property type="entry name" value="N-ACETYLGLUCOSAMINE-6-SULFATASE FAMILY MEMBER"/>
    <property type="match status" value="1"/>
</dbReference>
<name>T1JA64_STRMM</name>
<keyword evidence="10" id="KW-0106">Calcium</keyword>
<evidence type="ECO:0000256" key="10">
    <source>
        <dbReference type="ARBA" id="ARBA00022837"/>
    </source>
</evidence>
<evidence type="ECO:0000313" key="17">
    <source>
        <dbReference type="Proteomes" id="UP000014500"/>
    </source>
</evidence>
<evidence type="ECO:0000313" key="16">
    <source>
        <dbReference type="EnsemblMetazoa" id="SMAR010622-PA"/>
    </source>
</evidence>